<dbReference type="GO" id="GO:0016491">
    <property type="term" value="F:oxidoreductase activity"/>
    <property type="evidence" value="ECO:0007669"/>
    <property type="project" value="UniProtKB-KW"/>
</dbReference>
<name>A0ABV6TAJ6_9ACTN</name>
<dbReference type="PANTHER" id="PTHR43422:SF3">
    <property type="entry name" value="THIAMINE THIAZOLE SYNTHASE"/>
    <property type="match status" value="1"/>
</dbReference>
<evidence type="ECO:0000313" key="2">
    <source>
        <dbReference type="EMBL" id="MFC0843654.1"/>
    </source>
</evidence>
<dbReference type="Gene3D" id="3.50.50.60">
    <property type="entry name" value="FAD/NAD(P)-binding domain"/>
    <property type="match status" value="1"/>
</dbReference>
<protein>
    <submittedName>
        <fullName evidence="1">NAD(P)/FAD-dependent oxidoreductase</fullName>
        <ecNumber evidence="1">1.-.-.-</ecNumber>
    </submittedName>
</protein>
<organism evidence="1 4">
    <name type="scientific">Streptomyces noboritoensis</name>
    <dbReference type="NCBI Taxonomy" id="67337"/>
    <lineage>
        <taxon>Bacteria</taxon>
        <taxon>Bacillati</taxon>
        <taxon>Actinomycetota</taxon>
        <taxon>Actinomycetes</taxon>
        <taxon>Kitasatosporales</taxon>
        <taxon>Streptomycetaceae</taxon>
        <taxon>Streptomyces</taxon>
    </lineage>
</organism>
<dbReference type="Proteomes" id="UP001589887">
    <property type="component" value="Unassembled WGS sequence"/>
</dbReference>
<dbReference type="Pfam" id="PF13450">
    <property type="entry name" value="NAD_binding_8"/>
    <property type="match status" value="1"/>
</dbReference>
<dbReference type="EMBL" id="JBHMQV010000008">
    <property type="protein sequence ID" value="MFC0843654.1"/>
    <property type="molecule type" value="Genomic_DNA"/>
</dbReference>
<sequence length="436" mass="47301">MTVARGQAVVIGGGFAGLLAARALSDSMRTVTVLERAPWFEPRQRRHGAPQAHHPHGLLERGAAALEALFPGFRAEIRARGAAEFDFGQATRILFPAGWAPAVPVGVQHLACSRTLMEDVLRTRVNALAQVELADGVAEGLLWSGNRVVGVRDRQGRSFAADLVVDASGRTSRLPQWLVQAGLPPPPAKCVFAGLSYVTRAYEGSFDPGWHMSAEVTYAPSVRQGGLVQRVEGNRVLVTLIGADGVRPPHDKKGFIRYASMLSTPHLREAIGTCTPVGGPYRYGGLDNRWNGFHKVRHWPEGLIALGDAVAALNPIYGHGLTVSALEALALRTMLARRPAPGFAHHFQRTAADVIRVPWLLATLSDAAWRHDLQPPSTRLANWALRQVLGRVPENPDLYRRVVLVQNLLAHPLTLTIPLRPRAASSTAIPGHTRSH</sequence>
<dbReference type="RefSeq" id="WP_394316044.1">
    <property type="nucleotide sequence ID" value="NZ_JBHMQV010000001.1"/>
</dbReference>
<dbReference type="EMBL" id="JBHMQV010000001">
    <property type="protein sequence ID" value="MFC0842149.1"/>
    <property type="molecule type" value="Genomic_DNA"/>
</dbReference>
<gene>
    <name evidence="1" type="ORF">ACFH04_00070</name>
    <name evidence="2" type="ORF">ACFH04_07915</name>
    <name evidence="3" type="ORF">ACFH04_08100</name>
</gene>
<dbReference type="SUPFAM" id="SSF51905">
    <property type="entry name" value="FAD/NAD(P)-binding domain"/>
    <property type="match status" value="1"/>
</dbReference>
<keyword evidence="1" id="KW-0560">Oxidoreductase</keyword>
<proteinExistence type="predicted"/>
<dbReference type="PANTHER" id="PTHR43422">
    <property type="entry name" value="THIAMINE THIAZOLE SYNTHASE"/>
    <property type="match status" value="1"/>
</dbReference>
<comment type="caution">
    <text evidence="1">The sequence shown here is derived from an EMBL/GenBank/DDBJ whole genome shotgun (WGS) entry which is preliminary data.</text>
</comment>
<dbReference type="InterPro" id="IPR036188">
    <property type="entry name" value="FAD/NAD-bd_sf"/>
</dbReference>
<dbReference type="EMBL" id="JBHMQV010000009">
    <property type="protein sequence ID" value="MFC0843682.1"/>
    <property type="molecule type" value="Genomic_DNA"/>
</dbReference>
<dbReference type="EC" id="1.-.-.-" evidence="1"/>
<accession>A0ABV6TAJ6</accession>
<reference evidence="1 4" key="1">
    <citation type="submission" date="2024-09" db="EMBL/GenBank/DDBJ databases">
        <authorList>
            <person name="Sun Q."/>
            <person name="Mori K."/>
        </authorList>
    </citation>
    <scope>NUCLEOTIDE SEQUENCE [LARGE SCALE GENOMIC DNA]</scope>
    <source>
        <strain evidence="1 4">JCM 4557</strain>
    </source>
</reference>
<evidence type="ECO:0000313" key="1">
    <source>
        <dbReference type="EMBL" id="MFC0842149.1"/>
    </source>
</evidence>
<keyword evidence="4" id="KW-1185">Reference proteome</keyword>
<evidence type="ECO:0000313" key="4">
    <source>
        <dbReference type="Proteomes" id="UP001589887"/>
    </source>
</evidence>
<evidence type="ECO:0000313" key="3">
    <source>
        <dbReference type="EMBL" id="MFC0843682.1"/>
    </source>
</evidence>